<comment type="caution">
    <text evidence="1">The sequence shown here is derived from an EMBL/GenBank/DDBJ whole genome shotgun (WGS) entry which is preliminary data.</text>
</comment>
<proteinExistence type="predicted"/>
<gene>
    <name evidence="1" type="ORF">SCF082_LOCUS17690</name>
</gene>
<reference evidence="1 2" key="1">
    <citation type="submission" date="2024-02" db="EMBL/GenBank/DDBJ databases">
        <authorList>
            <person name="Chen Y."/>
            <person name="Shah S."/>
            <person name="Dougan E. K."/>
            <person name="Thang M."/>
            <person name="Chan C."/>
        </authorList>
    </citation>
    <scope>NUCLEOTIDE SEQUENCE [LARGE SCALE GENOMIC DNA]</scope>
</reference>
<organism evidence="1 2">
    <name type="scientific">Durusdinium trenchii</name>
    <dbReference type="NCBI Taxonomy" id="1381693"/>
    <lineage>
        <taxon>Eukaryota</taxon>
        <taxon>Sar</taxon>
        <taxon>Alveolata</taxon>
        <taxon>Dinophyceae</taxon>
        <taxon>Suessiales</taxon>
        <taxon>Symbiodiniaceae</taxon>
        <taxon>Durusdinium</taxon>
    </lineage>
</organism>
<keyword evidence="2" id="KW-1185">Reference proteome</keyword>
<evidence type="ECO:0000313" key="1">
    <source>
        <dbReference type="EMBL" id="CAK9026843.1"/>
    </source>
</evidence>
<name>A0ABP0KJI0_9DINO</name>
<evidence type="ECO:0000313" key="2">
    <source>
        <dbReference type="Proteomes" id="UP001642464"/>
    </source>
</evidence>
<dbReference type="EMBL" id="CAXAMM010011714">
    <property type="protein sequence ID" value="CAK9026843.1"/>
    <property type="molecule type" value="Genomic_DNA"/>
</dbReference>
<protein>
    <submittedName>
        <fullName evidence="1">Uncharacterized protein</fullName>
    </submittedName>
</protein>
<dbReference type="Proteomes" id="UP001642464">
    <property type="component" value="Unassembled WGS sequence"/>
</dbReference>
<sequence length="96" mass="11375">MSDAWATARLAQRVVLLAQKREDQKLMARLREQAMSSKQIKKLSEVILELHPRKESKELSDVLEKKVDQIVEENLYKLLDKELERRRSTQSEVEER</sequence>
<accession>A0ABP0KJI0</accession>